<protein>
    <submittedName>
        <fullName evidence="1">Uncharacterized protein</fullName>
    </submittedName>
</protein>
<sequence length="140" mass="15737">MTLNSKNVVERLKIAPEILKIVCLRQIILCELQLTENCSGSLAARSLMAPITPQMNRVDVRGHFEFVPCVSAYCNADFAGISVDKAREAAWQLETSMMMEGTNAVETMDNKKQKCSLIHQLFVKESSDWVRNVIEDCQAK</sequence>
<evidence type="ECO:0000313" key="1">
    <source>
        <dbReference type="EMBL" id="CEG39601.1"/>
    </source>
</evidence>
<proteinExistence type="predicted"/>
<organism evidence="1 2">
    <name type="scientific">Plasmopara halstedii</name>
    <name type="common">Downy mildew of sunflower</name>
    <dbReference type="NCBI Taxonomy" id="4781"/>
    <lineage>
        <taxon>Eukaryota</taxon>
        <taxon>Sar</taxon>
        <taxon>Stramenopiles</taxon>
        <taxon>Oomycota</taxon>
        <taxon>Peronosporomycetes</taxon>
        <taxon>Peronosporales</taxon>
        <taxon>Peronosporaceae</taxon>
        <taxon>Plasmopara</taxon>
    </lineage>
</organism>
<evidence type="ECO:0000313" key="2">
    <source>
        <dbReference type="Proteomes" id="UP000054928"/>
    </source>
</evidence>
<dbReference type="RefSeq" id="XP_024575970.1">
    <property type="nucleotide sequence ID" value="XM_024725166.1"/>
</dbReference>
<dbReference type="AlphaFoldDB" id="A0A0P1AEV1"/>
<dbReference type="EMBL" id="CCYD01000428">
    <property type="protein sequence ID" value="CEG39601.1"/>
    <property type="molecule type" value="Genomic_DNA"/>
</dbReference>
<name>A0A0P1AEV1_PLAHL</name>
<keyword evidence="2" id="KW-1185">Reference proteome</keyword>
<dbReference type="Proteomes" id="UP000054928">
    <property type="component" value="Unassembled WGS sequence"/>
</dbReference>
<dbReference type="GeneID" id="36404894"/>
<reference evidence="2" key="1">
    <citation type="submission" date="2014-09" db="EMBL/GenBank/DDBJ databases">
        <authorList>
            <person name="Sharma Rahul"/>
            <person name="Thines Marco"/>
        </authorList>
    </citation>
    <scope>NUCLEOTIDE SEQUENCE [LARGE SCALE GENOMIC DNA]</scope>
</reference>
<accession>A0A0P1AEV1</accession>